<evidence type="ECO:0000313" key="2">
    <source>
        <dbReference type="Proteomes" id="UP000756132"/>
    </source>
</evidence>
<sequence>MIRLLHKLWNTGYLTQIPRDSCPVGCPCTTLAFRDLGRRADTRTTGFFLMVWSVQAPPHHAKSIHSFFSSTIMKVWSLVVTILYSSLRADAAVLDDRYGSAVATEQLQSSRDTTLGEHSLEDCTFQAFSGDWCDGDAGPLEAVSGDSSCFVATDRHSYRIGTGCPRLWYNYYEGEDCVPAAYAGYNHGAGDLPGGCINVNTRRSWRSTKVAN</sequence>
<dbReference type="Proteomes" id="UP000756132">
    <property type="component" value="Chromosome 10"/>
</dbReference>
<dbReference type="OrthoDB" id="5429515at2759"/>
<keyword evidence="2" id="KW-1185">Reference proteome</keyword>
<dbReference type="EMBL" id="CP090172">
    <property type="protein sequence ID" value="UJO23108.1"/>
    <property type="molecule type" value="Genomic_DNA"/>
</dbReference>
<organism evidence="1 2">
    <name type="scientific">Passalora fulva</name>
    <name type="common">Tomato leaf mold</name>
    <name type="synonym">Cladosporium fulvum</name>
    <dbReference type="NCBI Taxonomy" id="5499"/>
    <lineage>
        <taxon>Eukaryota</taxon>
        <taxon>Fungi</taxon>
        <taxon>Dikarya</taxon>
        <taxon>Ascomycota</taxon>
        <taxon>Pezizomycotina</taxon>
        <taxon>Dothideomycetes</taxon>
        <taxon>Dothideomycetidae</taxon>
        <taxon>Mycosphaerellales</taxon>
        <taxon>Mycosphaerellaceae</taxon>
        <taxon>Fulvia</taxon>
    </lineage>
</organism>
<dbReference type="RefSeq" id="XP_047767474.1">
    <property type="nucleotide sequence ID" value="XM_047911443.1"/>
</dbReference>
<dbReference type="AlphaFoldDB" id="A0A9Q8UUP4"/>
<gene>
    <name evidence="1" type="ORF">CLAFUR5_12295</name>
</gene>
<proteinExistence type="predicted"/>
<accession>A0A9Q8UUP4</accession>
<dbReference type="KEGG" id="ffu:CLAFUR5_12295"/>
<name>A0A9Q8UUP4_PASFU</name>
<reference evidence="1" key="1">
    <citation type="submission" date="2021-12" db="EMBL/GenBank/DDBJ databases">
        <authorList>
            <person name="Zaccaron A."/>
            <person name="Stergiopoulos I."/>
        </authorList>
    </citation>
    <scope>NUCLEOTIDE SEQUENCE</scope>
    <source>
        <strain evidence="1">Race5_Kim</strain>
    </source>
</reference>
<evidence type="ECO:0000313" key="1">
    <source>
        <dbReference type="EMBL" id="UJO23108.1"/>
    </source>
</evidence>
<protein>
    <submittedName>
        <fullName evidence="1">Uncharacterized protein</fullName>
    </submittedName>
</protein>
<reference evidence="1" key="2">
    <citation type="journal article" date="2022" name="Microb. Genom.">
        <title>A chromosome-scale genome assembly of the tomato pathogen Cladosporium fulvum reveals a compartmentalized genome architecture and the presence of a dispensable chromosome.</title>
        <authorList>
            <person name="Zaccaron A.Z."/>
            <person name="Chen L.H."/>
            <person name="Samaras A."/>
            <person name="Stergiopoulos I."/>
        </authorList>
    </citation>
    <scope>NUCLEOTIDE SEQUENCE</scope>
    <source>
        <strain evidence="1">Race5_Kim</strain>
    </source>
</reference>
<dbReference type="GeneID" id="71992173"/>